<keyword evidence="7" id="KW-1133">Transmembrane helix</keyword>
<sequence>MGMDPSLLTAAAAALSVVVALYLRFRTRLAPGPRPWPVVGNLYDIKSVRFRCFAEWAQTYGPIMSVWFGTTLTVVVSSSELAREVLKDKDQHLADRPRNRSTARFSRDGADLIWADYGPHYVKVRKVCNLELFSPKRLEALRPIREDEVTAMVESIFRDSTLPDGSTDEQGIEFKTIVSNGHKFGASLSLAEYIPWLQWLCPLDVEAYDKHSARRDRLTKIIMEEHTQARHKSGAKDHFADTLLSLKEQYDLSEDTVVGLLWDMITAGMDTTVISVEWAMSEIVKNPRVQEKIQEELDRVVGRERIMNEMDIAGLPYLQCVVKESFRLHPPTPLMLPHKASAKVRIGGYDIPKGSSVIVNVWAIARDPKTWKDPLEYRPERFLEEEIDVKGHDFRVLPFGTGRRVCPGAQLGINLVTSMLGHLLHHFRWSLPKGVKREDVDMRETPGMVTFMHTPLQVVATPRLRTSHNLYVRVPAEI</sequence>
<dbReference type="Proteomes" id="UP001327560">
    <property type="component" value="Chromosome 8"/>
</dbReference>
<protein>
    <submittedName>
        <fullName evidence="14">Cytochrome P450</fullName>
    </submittedName>
</protein>
<evidence type="ECO:0000256" key="10">
    <source>
        <dbReference type="ARBA" id="ARBA00023033"/>
    </source>
</evidence>
<evidence type="ECO:0000256" key="8">
    <source>
        <dbReference type="ARBA" id="ARBA00023002"/>
    </source>
</evidence>
<evidence type="ECO:0000313" key="14">
    <source>
        <dbReference type="EMBL" id="WOL17123.1"/>
    </source>
</evidence>
<reference evidence="14 15" key="1">
    <citation type="submission" date="2023-10" db="EMBL/GenBank/DDBJ databases">
        <title>Chromosome-scale genome assembly provides insights into flower coloration mechanisms of Canna indica.</title>
        <authorList>
            <person name="Li C."/>
        </authorList>
    </citation>
    <scope>NUCLEOTIDE SEQUENCE [LARGE SCALE GENOMIC DNA]</scope>
    <source>
        <tissue evidence="14">Flower</tissue>
    </source>
</reference>
<keyword evidence="10 13" id="KW-0503">Monooxygenase</keyword>
<dbReference type="EMBL" id="CP136897">
    <property type="protein sequence ID" value="WOL17123.1"/>
    <property type="molecule type" value="Genomic_DNA"/>
</dbReference>
<keyword evidence="8 13" id="KW-0560">Oxidoreductase</keyword>
<proteinExistence type="inferred from homology"/>
<comment type="subcellular location">
    <subcellularLocation>
        <location evidence="2">Membrane</location>
        <topology evidence="2">Single-pass membrane protein</topology>
    </subcellularLocation>
</comment>
<dbReference type="InterPro" id="IPR036396">
    <property type="entry name" value="Cyt_P450_sf"/>
</dbReference>
<dbReference type="SUPFAM" id="SSF48264">
    <property type="entry name" value="Cytochrome P450"/>
    <property type="match status" value="1"/>
</dbReference>
<evidence type="ECO:0000256" key="6">
    <source>
        <dbReference type="ARBA" id="ARBA00022723"/>
    </source>
</evidence>
<dbReference type="PRINTS" id="PR00463">
    <property type="entry name" value="EP450I"/>
</dbReference>
<evidence type="ECO:0000256" key="7">
    <source>
        <dbReference type="ARBA" id="ARBA00022989"/>
    </source>
</evidence>
<evidence type="ECO:0000256" key="3">
    <source>
        <dbReference type="ARBA" id="ARBA00010617"/>
    </source>
</evidence>
<dbReference type="GO" id="GO:0004497">
    <property type="term" value="F:monooxygenase activity"/>
    <property type="evidence" value="ECO:0007669"/>
    <property type="project" value="UniProtKB-KW"/>
</dbReference>
<comment type="cofactor">
    <cofactor evidence="1 12">
        <name>heme</name>
        <dbReference type="ChEBI" id="CHEBI:30413"/>
    </cofactor>
</comment>
<evidence type="ECO:0000256" key="4">
    <source>
        <dbReference type="ARBA" id="ARBA00022617"/>
    </source>
</evidence>
<dbReference type="InterPro" id="IPR002401">
    <property type="entry name" value="Cyt_P450_E_grp-I"/>
</dbReference>
<dbReference type="PROSITE" id="PS00086">
    <property type="entry name" value="CYTOCHROME_P450"/>
    <property type="match status" value="1"/>
</dbReference>
<dbReference type="GO" id="GO:0020037">
    <property type="term" value="F:heme binding"/>
    <property type="evidence" value="ECO:0007669"/>
    <property type="project" value="InterPro"/>
</dbReference>
<dbReference type="InterPro" id="IPR017972">
    <property type="entry name" value="Cyt_P450_CS"/>
</dbReference>
<evidence type="ECO:0000256" key="1">
    <source>
        <dbReference type="ARBA" id="ARBA00001971"/>
    </source>
</evidence>
<dbReference type="PANTHER" id="PTHR47944">
    <property type="entry name" value="CYTOCHROME P450 98A9"/>
    <property type="match status" value="1"/>
</dbReference>
<dbReference type="InterPro" id="IPR001128">
    <property type="entry name" value="Cyt_P450"/>
</dbReference>
<keyword evidence="15" id="KW-1185">Reference proteome</keyword>
<dbReference type="FunFam" id="1.10.630.10:FF:000126">
    <property type="entry name" value="Predicted protein"/>
    <property type="match status" value="1"/>
</dbReference>
<evidence type="ECO:0000256" key="5">
    <source>
        <dbReference type="ARBA" id="ARBA00022692"/>
    </source>
</evidence>
<evidence type="ECO:0000256" key="12">
    <source>
        <dbReference type="PIRSR" id="PIRSR602401-1"/>
    </source>
</evidence>
<organism evidence="14 15">
    <name type="scientific">Canna indica</name>
    <name type="common">Indian-shot</name>
    <dbReference type="NCBI Taxonomy" id="4628"/>
    <lineage>
        <taxon>Eukaryota</taxon>
        <taxon>Viridiplantae</taxon>
        <taxon>Streptophyta</taxon>
        <taxon>Embryophyta</taxon>
        <taxon>Tracheophyta</taxon>
        <taxon>Spermatophyta</taxon>
        <taxon>Magnoliopsida</taxon>
        <taxon>Liliopsida</taxon>
        <taxon>Zingiberales</taxon>
        <taxon>Cannaceae</taxon>
        <taxon>Canna</taxon>
    </lineage>
</organism>
<dbReference type="AlphaFoldDB" id="A0AAQ3L1Z8"/>
<dbReference type="PRINTS" id="PR00385">
    <property type="entry name" value="P450"/>
</dbReference>
<keyword evidence="5" id="KW-0812">Transmembrane</keyword>
<name>A0AAQ3L1Z8_9LILI</name>
<evidence type="ECO:0000313" key="15">
    <source>
        <dbReference type="Proteomes" id="UP001327560"/>
    </source>
</evidence>
<dbReference type="GO" id="GO:0005506">
    <property type="term" value="F:iron ion binding"/>
    <property type="evidence" value="ECO:0007669"/>
    <property type="project" value="InterPro"/>
</dbReference>
<evidence type="ECO:0000256" key="11">
    <source>
        <dbReference type="ARBA" id="ARBA00023136"/>
    </source>
</evidence>
<accession>A0AAQ3L1Z8</accession>
<dbReference type="GO" id="GO:0016705">
    <property type="term" value="F:oxidoreductase activity, acting on paired donors, with incorporation or reduction of molecular oxygen"/>
    <property type="evidence" value="ECO:0007669"/>
    <property type="project" value="InterPro"/>
</dbReference>
<dbReference type="Pfam" id="PF00067">
    <property type="entry name" value="p450"/>
    <property type="match status" value="2"/>
</dbReference>
<dbReference type="PANTHER" id="PTHR47944:SF10">
    <property type="entry name" value="CYTOCHROME P450 98A9"/>
    <property type="match status" value="1"/>
</dbReference>
<keyword evidence="11" id="KW-0472">Membrane</keyword>
<dbReference type="GO" id="GO:0016020">
    <property type="term" value="C:membrane"/>
    <property type="evidence" value="ECO:0007669"/>
    <property type="project" value="UniProtKB-SubCell"/>
</dbReference>
<evidence type="ECO:0000256" key="2">
    <source>
        <dbReference type="ARBA" id="ARBA00004167"/>
    </source>
</evidence>
<dbReference type="Gene3D" id="1.10.630.10">
    <property type="entry name" value="Cytochrome P450"/>
    <property type="match status" value="1"/>
</dbReference>
<gene>
    <name evidence="14" type="ORF">Cni_G25912</name>
</gene>
<keyword evidence="9 12" id="KW-0408">Iron</keyword>
<keyword evidence="6 12" id="KW-0479">Metal-binding</keyword>
<evidence type="ECO:0000256" key="13">
    <source>
        <dbReference type="RuleBase" id="RU000461"/>
    </source>
</evidence>
<feature type="binding site" description="axial binding residue" evidence="12">
    <location>
        <position position="406"/>
    </location>
    <ligand>
        <name>heme</name>
        <dbReference type="ChEBI" id="CHEBI:30413"/>
    </ligand>
    <ligandPart>
        <name>Fe</name>
        <dbReference type="ChEBI" id="CHEBI:18248"/>
    </ligandPart>
</feature>
<evidence type="ECO:0000256" key="9">
    <source>
        <dbReference type="ARBA" id="ARBA00023004"/>
    </source>
</evidence>
<comment type="similarity">
    <text evidence="3 13">Belongs to the cytochrome P450 family.</text>
</comment>
<keyword evidence="4 12" id="KW-0349">Heme</keyword>